<sequence length="68" mass="7621">MRRHLEAARDSNLPVRLVIATPVDRVIVDSGRDASATKKTFHIKPEVLGHLVHFDGDAFVIDFKRALT</sequence>
<reference evidence="1" key="1">
    <citation type="journal article" date="2014" name="Int. J. Syst. Evol. Microbiol.">
        <title>Complete genome sequence of Corynebacterium casei LMG S-19264T (=DSM 44701T), isolated from a smear-ripened cheese.</title>
        <authorList>
            <consortium name="US DOE Joint Genome Institute (JGI-PGF)"/>
            <person name="Walter F."/>
            <person name="Albersmeier A."/>
            <person name="Kalinowski J."/>
            <person name="Ruckert C."/>
        </authorList>
    </citation>
    <scope>NUCLEOTIDE SEQUENCE</scope>
    <source>
        <strain evidence="1">KCTC 23077</strain>
    </source>
</reference>
<keyword evidence="2" id="KW-1185">Reference proteome</keyword>
<protein>
    <submittedName>
        <fullName evidence="1">Uncharacterized protein</fullName>
    </submittedName>
</protein>
<dbReference type="AlphaFoldDB" id="A0A918SZJ8"/>
<gene>
    <name evidence="1" type="ORF">GCM10007067_19050</name>
</gene>
<accession>A0A918SZJ8</accession>
<name>A0A918SZJ8_9GAMM</name>
<evidence type="ECO:0000313" key="1">
    <source>
        <dbReference type="EMBL" id="GHA81096.1"/>
    </source>
</evidence>
<organism evidence="1 2">
    <name type="scientific">Cognatilysobacter bugurensis</name>
    <dbReference type="NCBI Taxonomy" id="543356"/>
    <lineage>
        <taxon>Bacteria</taxon>
        <taxon>Pseudomonadati</taxon>
        <taxon>Pseudomonadota</taxon>
        <taxon>Gammaproteobacteria</taxon>
        <taxon>Lysobacterales</taxon>
        <taxon>Lysobacteraceae</taxon>
        <taxon>Cognatilysobacter</taxon>
    </lineage>
</organism>
<dbReference type="RefSeq" id="WP_189455787.1">
    <property type="nucleotide sequence ID" value="NZ_BMYD01000002.1"/>
</dbReference>
<evidence type="ECO:0000313" key="2">
    <source>
        <dbReference type="Proteomes" id="UP000646426"/>
    </source>
</evidence>
<dbReference type="EMBL" id="BMYD01000002">
    <property type="protein sequence ID" value="GHA81096.1"/>
    <property type="molecule type" value="Genomic_DNA"/>
</dbReference>
<proteinExistence type="predicted"/>
<dbReference type="Proteomes" id="UP000646426">
    <property type="component" value="Unassembled WGS sequence"/>
</dbReference>
<reference evidence="1" key="2">
    <citation type="submission" date="2020-09" db="EMBL/GenBank/DDBJ databases">
        <authorList>
            <person name="Sun Q."/>
            <person name="Kim S."/>
        </authorList>
    </citation>
    <scope>NUCLEOTIDE SEQUENCE</scope>
    <source>
        <strain evidence="1">KCTC 23077</strain>
    </source>
</reference>
<comment type="caution">
    <text evidence="1">The sequence shown here is derived from an EMBL/GenBank/DDBJ whole genome shotgun (WGS) entry which is preliminary data.</text>
</comment>